<evidence type="ECO:0000256" key="2">
    <source>
        <dbReference type="ARBA" id="ARBA00005189"/>
    </source>
</evidence>
<evidence type="ECO:0000256" key="10">
    <source>
        <dbReference type="ARBA" id="ARBA00048109"/>
    </source>
</evidence>
<keyword evidence="8" id="KW-0443">Lipid metabolism</keyword>
<dbReference type="RefSeq" id="WP_196198485.1">
    <property type="nucleotide sequence ID" value="NZ_JADPRT010000024.1"/>
</dbReference>
<protein>
    <recommendedName>
        <fullName evidence="4">diacylglycerol O-acyltransferase</fullName>
        <ecNumber evidence="4">2.3.1.20</ecNumber>
    </recommendedName>
</protein>
<dbReference type="SUPFAM" id="SSF52777">
    <property type="entry name" value="CoA-dependent acyltransferases"/>
    <property type="match status" value="2"/>
</dbReference>
<evidence type="ECO:0000256" key="7">
    <source>
        <dbReference type="ARBA" id="ARBA00022798"/>
    </source>
</evidence>
<dbReference type="EMBL" id="JADPRT010000024">
    <property type="protein sequence ID" value="MBF9073650.1"/>
    <property type="molecule type" value="Genomic_DNA"/>
</dbReference>
<dbReference type="EC" id="2.3.1.20" evidence="4"/>
<evidence type="ECO:0000259" key="13">
    <source>
        <dbReference type="Pfam" id="PF06974"/>
    </source>
</evidence>
<dbReference type="InterPro" id="IPR045034">
    <property type="entry name" value="O-acyltransferase_WSD1-like"/>
</dbReference>
<keyword evidence="9" id="KW-0012">Acyltransferase</keyword>
<keyword evidence="15" id="KW-1185">Reference proteome</keyword>
<comment type="pathway">
    <text evidence="1">Glycerolipid metabolism; triacylglycerol biosynthesis.</text>
</comment>
<dbReference type="Pfam" id="PF06974">
    <property type="entry name" value="WS_DGAT_C"/>
    <property type="match status" value="1"/>
</dbReference>
<accession>A0A931BHP6</accession>
<reference evidence="14" key="1">
    <citation type="submission" date="2020-11" db="EMBL/GenBank/DDBJ databases">
        <title>Isolation and identification of active actinomycetes.</title>
        <authorList>
            <person name="Yu B."/>
        </authorList>
    </citation>
    <scope>NUCLEOTIDE SEQUENCE</scope>
    <source>
        <strain evidence="14">NEAU-YB345</strain>
    </source>
</reference>
<sequence>MENRLSPLDAAFWSLESPDAPMHIGALAHFDGAAEGGGPDLGAVAAVLAERAQAIPRLRQRVRTPWNPLEGPYWEEQPNFDAAAHIATHAEDADASADSTDARVAALMAAPVPREAPPWEMHLLARGDSGFSLLLKVHHAAVDGLRALDVGVRLLDQFAGREKSAAAGKRRPDGQDRHAAPTGPLPLRALRSIPVEAKRTLRAAEIAGDTLLSVAGSAPRSLLQPTALLHPSALLQPSLLRPEPATPELALPSYPLDDLHRIRKAHGGTVNDVVLAVLAGALRTVATRNARVLVPVSQRARLGAPGGGNRLSGYLLDLPVTEPDPRRRLELVRAAMDAHKQRGPRRGAGAVALLADLLPAPGHRLTAPLLRPTAPLLFDALVTNVPMPDFRFTLDGHTLTALYPLPPLARGQALAVAVSSYRGRLHVGLRGRLGATSPHPVADLHRAFDASLTELLSTC</sequence>
<dbReference type="GO" id="GO:0006071">
    <property type="term" value="P:glycerol metabolic process"/>
    <property type="evidence" value="ECO:0007669"/>
    <property type="project" value="UniProtKB-KW"/>
</dbReference>
<dbReference type="GO" id="GO:0001666">
    <property type="term" value="P:response to hypoxia"/>
    <property type="evidence" value="ECO:0007669"/>
    <property type="project" value="TreeGrafter"/>
</dbReference>
<name>A0A931BHP6_9ACTN</name>
<proteinExistence type="inferred from homology"/>
<keyword evidence="5" id="KW-0444">Lipid biosynthesis</keyword>
<dbReference type="GO" id="GO:0005886">
    <property type="term" value="C:plasma membrane"/>
    <property type="evidence" value="ECO:0007669"/>
    <property type="project" value="TreeGrafter"/>
</dbReference>
<comment type="pathway">
    <text evidence="2">Lipid metabolism.</text>
</comment>
<gene>
    <name evidence="14" type="ORF">I2501_37120</name>
</gene>
<dbReference type="Pfam" id="PF03007">
    <property type="entry name" value="WS_DGAT_cat"/>
    <property type="match status" value="1"/>
</dbReference>
<evidence type="ECO:0000256" key="5">
    <source>
        <dbReference type="ARBA" id="ARBA00022516"/>
    </source>
</evidence>
<evidence type="ECO:0000256" key="1">
    <source>
        <dbReference type="ARBA" id="ARBA00004771"/>
    </source>
</evidence>
<dbReference type="GO" id="GO:0019432">
    <property type="term" value="P:triglyceride biosynthetic process"/>
    <property type="evidence" value="ECO:0007669"/>
    <property type="project" value="TreeGrafter"/>
</dbReference>
<dbReference type="InterPro" id="IPR023213">
    <property type="entry name" value="CAT-like_dom_sf"/>
</dbReference>
<evidence type="ECO:0000256" key="9">
    <source>
        <dbReference type="ARBA" id="ARBA00023315"/>
    </source>
</evidence>
<evidence type="ECO:0000256" key="8">
    <source>
        <dbReference type="ARBA" id="ARBA00023098"/>
    </source>
</evidence>
<dbReference type="Proteomes" id="UP000657385">
    <property type="component" value="Unassembled WGS sequence"/>
</dbReference>
<keyword evidence="7" id="KW-0319">Glycerol metabolism</keyword>
<dbReference type="InterPro" id="IPR004255">
    <property type="entry name" value="O-acyltransferase_WSD1_N"/>
</dbReference>
<dbReference type="AlphaFoldDB" id="A0A931BHP6"/>
<dbReference type="PANTHER" id="PTHR31650:SF1">
    <property type="entry name" value="WAX ESTER SYNTHASE_DIACYLGLYCEROL ACYLTRANSFERASE 4-RELATED"/>
    <property type="match status" value="1"/>
</dbReference>
<evidence type="ECO:0000256" key="11">
    <source>
        <dbReference type="SAM" id="MobiDB-lite"/>
    </source>
</evidence>
<keyword evidence="6" id="KW-0808">Transferase</keyword>
<dbReference type="InterPro" id="IPR009721">
    <property type="entry name" value="O-acyltransferase_WSD1_C"/>
</dbReference>
<feature type="region of interest" description="Disordered" evidence="11">
    <location>
        <begin position="161"/>
        <end position="185"/>
    </location>
</feature>
<evidence type="ECO:0000256" key="3">
    <source>
        <dbReference type="ARBA" id="ARBA00009587"/>
    </source>
</evidence>
<dbReference type="PANTHER" id="PTHR31650">
    <property type="entry name" value="O-ACYLTRANSFERASE (WSD1-LIKE) FAMILY PROTEIN"/>
    <property type="match status" value="1"/>
</dbReference>
<dbReference type="GO" id="GO:0004144">
    <property type="term" value="F:diacylglycerol O-acyltransferase activity"/>
    <property type="evidence" value="ECO:0007669"/>
    <property type="project" value="UniProtKB-EC"/>
</dbReference>
<feature type="compositionally biased region" description="Basic and acidic residues" evidence="11">
    <location>
        <begin position="161"/>
        <end position="179"/>
    </location>
</feature>
<comment type="catalytic activity">
    <reaction evidence="10">
        <text>an acyl-CoA + a 1,2-diacyl-sn-glycerol = a triacyl-sn-glycerol + CoA</text>
        <dbReference type="Rhea" id="RHEA:10868"/>
        <dbReference type="ChEBI" id="CHEBI:17815"/>
        <dbReference type="ChEBI" id="CHEBI:57287"/>
        <dbReference type="ChEBI" id="CHEBI:58342"/>
        <dbReference type="ChEBI" id="CHEBI:64615"/>
        <dbReference type="EC" id="2.3.1.20"/>
    </reaction>
</comment>
<organism evidence="14 15">
    <name type="scientific">Streptacidiphilus fuscans</name>
    <dbReference type="NCBI Taxonomy" id="2789292"/>
    <lineage>
        <taxon>Bacteria</taxon>
        <taxon>Bacillati</taxon>
        <taxon>Actinomycetota</taxon>
        <taxon>Actinomycetes</taxon>
        <taxon>Kitasatosporales</taxon>
        <taxon>Streptomycetaceae</taxon>
        <taxon>Streptacidiphilus</taxon>
    </lineage>
</organism>
<feature type="domain" description="O-acyltransferase WSD1-like N-terminal" evidence="12">
    <location>
        <begin position="5"/>
        <end position="274"/>
    </location>
</feature>
<dbReference type="Gene3D" id="3.30.559.10">
    <property type="entry name" value="Chloramphenicol acetyltransferase-like domain"/>
    <property type="match status" value="1"/>
</dbReference>
<feature type="domain" description="O-acyltransferase WSD1 C-terminal" evidence="13">
    <location>
        <begin position="308"/>
        <end position="439"/>
    </location>
</feature>
<dbReference type="GO" id="GO:0051701">
    <property type="term" value="P:biological process involved in interaction with host"/>
    <property type="evidence" value="ECO:0007669"/>
    <property type="project" value="TreeGrafter"/>
</dbReference>
<evidence type="ECO:0000313" key="15">
    <source>
        <dbReference type="Proteomes" id="UP000657385"/>
    </source>
</evidence>
<comment type="caution">
    <text evidence="14">The sequence shown here is derived from an EMBL/GenBank/DDBJ whole genome shotgun (WGS) entry which is preliminary data.</text>
</comment>
<dbReference type="GO" id="GO:0071731">
    <property type="term" value="P:response to nitric oxide"/>
    <property type="evidence" value="ECO:0007669"/>
    <property type="project" value="TreeGrafter"/>
</dbReference>
<evidence type="ECO:0000256" key="6">
    <source>
        <dbReference type="ARBA" id="ARBA00022679"/>
    </source>
</evidence>
<evidence type="ECO:0000313" key="14">
    <source>
        <dbReference type="EMBL" id="MBF9073650.1"/>
    </source>
</evidence>
<comment type="similarity">
    <text evidence="3">Belongs to the long-chain O-acyltransferase family.</text>
</comment>
<evidence type="ECO:0000256" key="4">
    <source>
        <dbReference type="ARBA" id="ARBA00013244"/>
    </source>
</evidence>
<evidence type="ECO:0000259" key="12">
    <source>
        <dbReference type="Pfam" id="PF03007"/>
    </source>
</evidence>